<reference evidence="4" key="1">
    <citation type="submission" date="2017-09" db="EMBL/GenBank/DDBJ databases">
        <title>Depth-based differentiation of microbial function through sediment-hosted aquifers and enrichment of novel symbionts in the deep terrestrial subsurface.</title>
        <authorList>
            <person name="Probst A.J."/>
            <person name="Ladd B."/>
            <person name="Jarett J.K."/>
            <person name="Geller-Mcgrath D.E."/>
            <person name="Sieber C.M.K."/>
            <person name="Emerson J.B."/>
            <person name="Anantharaman K."/>
            <person name="Thomas B.C."/>
            <person name="Malmstrom R."/>
            <person name="Stieglmeier M."/>
            <person name="Klingl A."/>
            <person name="Woyke T."/>
            <person name="Ryan C.M."/>
            <person name="Banfield J.F."/>
        </authorList>
    </citation>
    <scope>NUCLEOTIDE SEQUENCE [LARGE SCALE GENOMIC DNA]</scope>
</reference>
<dbReference type="SUPFAM" id="SSF54106">
    <property type="entry name" value="LysM domain"/>
    <property type="match status" value="1"/>
</dbReference>
<feature type="transmembrane region" description="Helical" evidence="1">
    <location>
        <begin position="6"/>
        <end position="26"/>
    </location>
</feature>
<evidence type="ECO:0000313" key="3">
    <source>
        <dbReference type="EMBL" id="PJC02079.1"/>
    </source>
</evidence>
<dbReference type="InterPro" id="IPR011055">
    <property type="entry name" value="Dup_hybrid_motif"/>
</dbReference>
<evidence type="ECO:0000256" key="1">
    <source>
        <dbReference type="SAM" id="Phobius"/>
    </source>
</evidence>
<dbReference type="Gene3D" id="2.70.70.10">
    <property type="entry name" value="Glucose Permease (Domain IIA)"/>
    <property type="match status" value="1"/>
</dbReference>
<keyword evidence="1" id="KW-1133">Transmembrane helix</keyword>
<dbReference type="InterPro" id="IPR018392">
    <property type="entry name" value="LysM"/>
</dbReference>
<dbReference type="InterPro" id="IPR050570">
    <property type="entry name" value="Cell_wall_metabolism_enzyme"/>
</dbReference>
<proteinExistence type="predicted"/>
<dbReference type="Proteomes" id="UP000230136">
    <property type="component" value="Unassembled WGS sequence"/>
</dbReference>
<dbReference type="PANTHER" id="PTHR21666">
    <property type="entry name" value="PEPTIDASE-RELATED"/>
    <property type="match status" value="1"/>
</dbReference>
<gene>
    <name evidence="3" type="ORF">CO073_01355</name>
</gene>
<dbReference type="CDD" id="cd12797">
    <property type="entry name" value="M23_peptidase"/>
    <property type="match status" value="1"/>
</dbReference>
<evidence type="ECO:0000313" key="4">
    <source>
        <dbReference type="Proteomes" id="UP000230136"/>
    </source>
</evidence>
<dbReference type="PROSITE" id="PS51782">
    <property type="entry name" value="LYSM"/>
    <property type="match status" value="2"/>
</dbReference>
<dbReference type="PANTHER" id="PTHR21666:SF270">
    <property type="entry name" value="MUREIN HYDROLASE ACTIVATOR ENVC"/>
    <property type="match status" value="1"/>
</dbReference>
<sequence>MFVTKPFVWLWLLIFKTLILPLYSFAHKTKFKSQHVYQDRHDLYQKLSKYFSYSFLILLVLLTAYRSLEANNTAPEDFGKDTLIFSLTKTGEDFIDNENITEGPITTNDKVVDSFLKNEALSEDDVIIEPDLPDNWQDSLTIFTPDDSALEAPEIGDPSMIQTKRTEVIEYVIESGDVLGSIAEKFEINVATLLWANDLTVYSVIRPGQKLKILPTNGLIYKVKKNDTLDAIAKQYQSDVNKIIEANKLASANSLQIGQDLLLPGGIKPNTYAPTTRSVASVFKPEPAAATSGGGGELLWPTNSTRITQYYGWRHSGLDIGNKKGQPIYASEAGKVETAGWNSGGYGYYVIINHGNGLQTLYAHASELYIAKGDSVSRGDVIAAIGSTGWSTGPHIHYEVRVNGTRVNPLDYIK</sequence>
<dbReference type="InterPro" id="IPR036779">
    <property type="entry name" value="LysM_dom_sf"/>
</dbReference>
<dbReference type="AlphaFoldDB" id="A0A2M8DRT3"/>
<dbReference type="GO" id="GO:0004222">
    <property type="term" value="F:metalloendopeptidase activity"/>
    <property type="evidence" value="ECO:0007669"/>
    <property type="project" value="TreeGrafter"/>
</dbReference>
<accession>A0A2M8DRT3</accession>
<comment type="caution">
    <text evidence="3">The sequence shown here is derived from an EMBL/GenBank/DDBJ whole genome shotgun (WGS) entry which is preliminary data.</text>
</comment>
<protein>
    <recommendedName>
        <fullName evidence="2">LysM domain-containing protein</fullName>
    </recommendedName>
</protein>
<keyword evidence="1" id="KW-0472">Membrane</keyword>
<dbReference type="EMBL" id="PFSY01000064">
    <property type="protein sequence ID" value="PJC02079.1"/>
    <property type="molecule type" value="Genomic_DNA"/>
</dbReference>
<feature type="transmembrane region" description="Helical" evidence="1">
    <location>
        <begin position="47"/>
        <end position="65"/>
    </location>
</feature>
<dbReference type="CDD" id="cd00118">
    <property type="entry name" value="LysM"/>
    <property type="match status" value="2"/>
</dbReference>
<dbReference type="InterPro" id="IPR016047">
    <property type="entry name" value="M23ase_b-sheet_dom"/>
</dbReference>
<name>A0A2M8DRT3_9BACT</name>
<evidence type="ECO:0000259" key="2">
    <source>
        <dbReference type="PROSITE" id="PS51782"/>
    </source>
</evidence>
<dbReference type="Pfam" id="PF01476">
    <property type="entry name" value="LysM"/>
    <property type="match status" value="2"/>
</dbReference>
<feature type="domain" description="LysM" evidence="2">
    <location>
        <begin position="169"/>
        <end position="213"/>
    </location>
</feature>
<dbReference type="Gene3D" id="3.10.350.10">
    <property type="entry name" value="LysM domain"/>
    <property type="match status" value="2"/>
</dbReference>
<keyword evidence="1" id="KW-0812">Transmembrane</keyword>
<dbReference type="SUPFAM" id="SSF51261">
    <property type="entry name" value="Duplicated hybrid motif"/>
    <property type="match status" value="1"/>
</dbReference>
<dbReference type="Pfam" id="PF01551">
    <property type="entry name" value="Peptidase_M23"/>
    <property type="match status" value="1"/>
</dbReference>
<dbReference type="SMART" id="SM00257">
    <property type="entry name" value="LysM"/>
    <property type="match status" value="2"/>
</dbReference>
<organism evidence="3 4">
    <name type="scientific">Candidatus Komeilibacteria bacterium CG_4_9_14_0_8_um_filter_36_9</name>
    <dbReference type="NCBI Taxonomy" id="1974473"/>
    <lineage>
        <taxon>Bacteria</taxon>
        <taxon>Candidatus Komeiliibacteriota</taxon>
    </lineage>
</organism>
<feature type="domain" description="LysM" evidence="2">
    <location>
        <begin position="219"/>
        <end position="263"/>
    </location>
</feature>